<evidence type="ECO:0000256" key="1">
    <source>
        <dbReference type="HAMAP-Rule" id="MF_00386"/>
    </source>
</evidence>
<dbReference type="SMART" id="SM01234">
    <property type="entry name" value="Haemolytic"/>
    <property type="match status" value="1"/>
</dbReference>
<dbReference type="EMBL" id="MHHZ01000018">
    <property type="protein sequence ID" value="OGY41483.1"/>
    <property type="molecule type" value="Genomic_DNA"/>
</dbReference>
<comment type="caution">
    <text evidence="2">The sequence shown here is derived from an EMBL/GenBank/DDBJ whole genome shotgun (WGS) entry which is preliminary data.</text>
</comment>
<dbReference type="PANTHER" id="PTHR33383">
    <property type="entry name" value="MEMBRANE PROTEIN INSERTION EFFICIENCY FACTOR-RELATED"/>
    <property type="match status" value="1"/>
</dbReference>
<sequence length="77" mass="8655">MKILILLTIRIYQKTLSFDHGPLSRIFPFFGCKYNPSCSEYTYVAVSKYGVIKGLMLGAKRLARCHPFSKGGNDPVP</sequence>
<comment type="subcellular location">
    <subcellularLocation>
        <location evidence="1">Cell membrane</location>
        <topology evidence="1">Peripheral membrane protein</topology>
        <orientation evidence="1">Cytoplasmic side</orientation>
    </subcellularLocation>
</comment>
<dbReference type="Pfam" id="PF01809">
    <property type="entry name" value="YidD"/>
    <property type="match status" value="1"/>
</dbReference>
<reference evidence="2 3" key="1">
    <citation type="journal article" date="2016" name="Nat. Commun.">
        <title>Thousands of microbial genomes shed light on interconnected biogeochemical processes in an aquifer system.</title>
        <authorList>
            <person name="Anantharaman K."/>
            <person name="Brown C.T."/>
            <person name="Hug L.A."/>
            <person name="Sharon I."/>
            <person name="Castelle C.J."/>
            <person name="Probst A.J."/>
            <person name="Thomas B.C."/>
            <person name="Singh A."/>
            <person name="Wilkins M.J."/>
            <person name="Karaoz U."/>
            <person name="Brodie E.L."/>
            <person name="Williams K.H."/>
            <person name="Hubbard S.S."/>
            <person name="Banfield J.F."/>
        </authorList>
    </citation>
    <scope>NUCLEOTIDE SEQUENCE [LARGE SCALE GENOMIC DNA]</scope>
</reference>
<organism evidence="2 3">
    <name type="scientific">Candidatus Buchananbacteria bacterium RBG_13_36_9</name>
    <dbReference type="NCBI Taxonomy" id="1797530"/>
    <lineage>
        <taxon>Bacteria</taxon>
        <taxon>Candidatus Buchananiibacteriota</taxon>
    </lineage>
</organism>
<evidence type="ECO:0000313" key="2">
    <source>
        <dbReference type="EMBL" id="OGY41483.1"/>
    </source>
</evidence>
<dbReference type="InterPro" id="IPR002696">
    <property type="entry name" value="Membr_insert_effic_factor_YidD"/>
</dbReference>
<evidence type="ECO:0000313" key="3">
    <source>
        <dbReference type="Proteomes" id="UP000176498"/>
    </source>
</evidence>
<name>A0A1G1XN11_9BACT</name>
<protein>
    <recommendedName>
        <fullName evidence="1">Putative membrane protein insertion efficiency factor</fullName>
    </recommendedName>
</protein>
<dbReference type="Proteomes" id="UP000176498">
    <property type="component" value="Unassembled WGS sequence"/>
</dbReference>
<proteinExistence type="inferred from homology"/>
<dbReference type="GO" id="GO:0005886">
    <property type="term" value="C:plasma membrane"/>
    <property type="evidence" value="ECO:0007669"/>
    <property type="project" value="UniProtKB-SubCell"/>
</dbReference>
<accession>A0A1G1XN11</accession>
<keyword evidence="1" id="KW-0472">Membrane</keyword>
<dbReference type="HAMAP" id="MF_00386">
    <property type="entry name" value="UPF0161_YidD"/>
    <property type="match status" value="1"/>
</dbReference>
<dbReference type="PANTHER" id="PTHR33383:SF1">
    <property type="entry name" value="MEMBRANE PROTEIN INSERTION EFFICIENCY FACTOR-RELATED"/>
    <property type="match status" value="1"/>
</dbReference>
<dbReference type="AlphaFoldDB" id="A0A1G1XN11"/>
<comment type="similarity">
    <text evidence="1">Belongs to the UPF0161 family.</text>
</comment>
<gene>
    <name evidence="2" type="ORF">A2Y82_01025</name>
</gene>
<dbReference type="NCBIfam" id="TIGR00278">
    <property type="entry name" value="membrane protein insertion efficiency factor YidD"/>
    <property type="match status" value="1"/>
</dbReference>
<comment type="function">
    <text evidence="1">Could be involved in insertion of integral membrane proteins into the membrane.</text>
</comment>
<keyword evidence="1" id="KW-1003">Cell membrane</keyword>